<feature type="compositionally biased region" description="Polar residues" evidence="5">
    <location>
        <begin position="38"/>
        <end position="47"/>
    </location>
</feature>
<dbReference type="EMBL" id="MVBO01000008">
    <property type="protein sequence ID" value="OZJ05963.1"/>
    <property type="molecule type" value="Genomic_DNA"/>
</dbReference>
<comment type="subcellular location">
    <subcellularLocation>
        <location evidence="1">Cell membrane</location>
        <topology evidence="1">Multi-pass membrane protein</topology>
    </subcellularLocation>
</comment>
<dbReference type="InterPro" id="IPR054295">
    <property type="entry name" value="CHS4-like_dom"/>
</dbReference>
<evidence type="ECO:0000259" key="7">
    <source>
        <dbReference type="Pfam" id="PF22997"/>
    </source>
</evidence>
<name>A0A261Y5T9_9FUNG</name>
<keyword evidence="6" id="KW-1133">Transmembrane helix</keyword>
<reference evidence="8 9" key="1">
    <citation type="journal article" date="2017" name="Mycologia">
        <title>Bifiguratus adelaidae, gen. et sp. nov., a new member of Mucoromycotina in endophytic and soil-dwelling habitats.</title>
        <authorList>
            <person name="Torres-Cruz T.J."/>
            <person name="Billingsley Tobias T.L."/>
            <person name="Almatruk M."/>
            <person name="Hesse C."/>
            <person name="Kuske C.R."/>
            <person name="Desiro A."/>
            <person name="Benucci G.M."/>
            <person name="Bonito G."/>
            <person name="Stajich J.E."/>
            <person name="Dunlap C."/>
            <person name="Arnold A.E."/>
            <person name="Porras-Alfaro A."/>
        </authorList>
    </citation>
    <scope>NUCLEOTIDE SEQUENCE [LARGE SCALE GENOMIC DNA]</scope>
    <source>
        <strain evidence="8 9">AZ0501</strain>
    </source>
</reference>
<keyword evidence="6" id="KW-0812">Transmembrane</keyword>
<feature type="domain" description="Chitin synthase 4-like" evidence="7">
    <location>
        <begin position="274"/>
        <end position="362"/>
    </location>
</feature>
<keyword evidence="9" id="KW-1185">Reference proteome</keyword>
<feature type="compositionally biased region" description="Polar residues" evidence="5">
    <location>
        <begin position="1"/>
        <end position="17"/>
    </location>
</feature>
<accession>A0A261Y5T9</accession>
<keyword evidence="6" id="KW-0472">Membrane</keyword>
<keyword evidence="3" id="KW-0808">Transferase</keyword>
<evidence type="ECO:0000256" key="1">
    <source>
        <dbReference type="ARBA" id="ARBA00004651"/>
    </source>
</evidence>
<dbReference type="GO" id="GO:0005886">
    <property type="term" value="C:plasma membrane"/>
    <property type="evidence" value="ECO:0007669"/>
    <property type="project" value="UniProtKB-SubCell"/>
</dbReference>
<dbReference type="GO" id="GO:0016740">
    <property type="term" value="F:transferase activity"/>
    <property type="evidence" value="ECO:0007669"/>
    <property type="project" value="UniProtKB-KW"/>
</dbReference>
<dbReference type="AlphaFoldDB" id="A0A261Y5T9"/>
<evidence type="ECO:0000256" key="2">
    <source>
        <dbReference type="ARBA" id="ARBA00022475"/>
    </source>
</evidence>
<feature type="region of interest" description="Disordered" evidence="5">
    <location>
        <begin position="1"/>
        <end position="48"/>
    </location>
</feature>
<dbReference type="OrthoDB" id="370884at2759"/>
<comment type="caution">
    <text evidence="8">The sequence shown here is derived from an EMBL/GenBank/DDBJ whole genome shotgun (WGS) entry which is preliminary data.</text>
</comment>
<evidence type="ECO:0000256" key="3">
    <source>
        <dbReference type="ARBA" id="ARBA00022679"/>
    </source>
</evidence>
<proteinExistence type="predicted"/>
<keyword evidence="4" id="KW-0325">Glycoprotein</keyword>
<feature type="transmembrane region" description="Helical" evidence="6">
    <location>
        <begin position="375"/>
        <end position="402"/>
    </location>
</feature>
<dbReference type="Pfam" id="PF22997">
    <property type="entry name" value="CHS4"/>
    <property type="match status" value="1"/>
</dbReference>
<protein>
    <recommendedName>
        <fullName evidence="7">Chitin synthase 4-like domain-containing protein</fullName>
    </recommendedName>
</protein>
<keyword evidence="2" id="KW-1003">Cell membrane</keyword>
<evidence type="ECO:0000256" key="6">
    <source>
        <dbReference type="SAM" id="Phobius"/>
    </source>
</evidence>
<dbReference type="Proteomes" id="UP000242875">
    <property type="component" value="Unassembled WGS sequence"/>
</dbReference>
<feature type="transmembrane region" description="Helical" evidence="6">
    <location>
        <begin position="125"/>
        <end position="144"/>
    </location>
</feature>
<evidence type="ECO:0000313" key="9">
    <source>
        <dbReference type="Proteomes" id="UP000242875"/>
    </source>
</evidence>
<evidence type="ECO:0000256" key="5">
    <source>
        <dbReference type="SAM" id="MobiDB-lite"/>
    </source>
</evidence>
<organism evidence="8 9">
    <name type="scientific">Bifiguratus adelaidae</name>
    <dbReference type="NCBI Taxonomy" id="1938954"/>
    <lineage>
        <taxon>Eukaryota</taxon>
        <taxon>Fungi</taxon>
        <taxon>Fungi incertae sedis</taxon>
        <taxon>Mucoromycota</taxon>
        <taxon>Mucoromycotina</taxon>
        <taxon>Endogonomycetes</taxon>
        <taxon>Endogonales</taxon>
        <taxon>Endogonales incertae sedis</taxon>
        <taxon>Bifiguratus</taxon>
    </lineage>
</organism>
<gene>
    <name evidence="8" type="ORF">BZG36_01189</name>
</gene>
<sequence>MVSGTYSRHSSRQSDGTVHSWRSERTRKSHRPYKRSEGSASTASKQLASEDDMQWGSYRRHLRGSKQSNGWSLGTLPVHEDERGIGYKQCWRGFVMAVTRRFPSFCLKTLGLHDVRSQQAWREKMALIAIILLLSTIVGFFTFGPQPVICPAPTYASKQNMSLMATWSSMGNPLYSPFNASGMDASLLFQKVNEQCLDIITPKPGMNVNQNGNRLPTYFPCALYDPIQGIPPALHDYFNYTGCHLSDKAREAYYGMKWNGVKDKDSHLVRGLQIFYTWADLANTTNLVVFNGDVLNIALLRVLPLDLLQVPSGGLIEKLLAFNSSEFYAGTDITHMAFSSRSSNTSMLKEAQCLTDIIKVGVIDTNTIGCITADIVLYLCLIIILGMIVIKFACAVIFGWFLSWQLGNFRNEDRSYKELMRRAGEIENWTSEINRPASAIRPGLRERKSILPQTSRFTTPDWGSPQFGVSRGRQSQLSSPSNIMSSLFLSPTMTYNMDGHDYGRGNLLDLHGISTRSSYTSLSGSHRAAETTCPFLNRHRCRF</sequence>
<evidence type="ECO:0000256" key="4">
    <source>
        <dbReference type="ARBA" id="ARBA00023180"/>
    </source>
</evidence>
<evidence type="ECO:0000313" key="8">
    <source>
        <dbReference type="EMBL" id="OZJ05963.1"/>
    </source>
</evidence>